<gene>
    <name evidence="1" type="ORF">EVAR_2275_1</name>
</gene>
<dbReference type="EMBL" id="BGZK01000007">
    <property type="protein sequence ID" value="GBP00979.1"/>
    <property type="molecule type" value="Genomic_DNA"/>
</dbReference>
<organism evidence="1 2">
    <name type="scientific">Eumeta variegata</name>
    <name type="common">Bagworm moth</name>
    <name type="synonym">Eumeta japonica</name>
    <dbReference type="NCBI Taxonomy" id="151549"/>
    <lineage>
        <taxon>Eukaryota</taxon>
        <taxon>Metazoa</taxon>
        <taxon>Ecdysozoa</taxon>
        <taxon>Arthropoda</taxon>
        <taxon>Hexapoda</taxon>
        <taxon>Insecta</taxon>
        <taxon>Pterygota</taxon>
        <taxon>Neoptera</taxon>
        <taxon>Endopterygota</taxon>
        <taxon>Lepidoptera</taxon>
        <taxon>Glossata</taxon>
        <taxon>Ditrysia</taxon>
        <taxon>Tineoidea</taxon>
        <taxon>Psychidae</taxon>
        <taxon>Oiketicinae</taxon>
        <taxon>Eumeta</taxon>
    </lineage>
</organism>
<accession>A0A4C1SFP7</accession>
<name>A0A4C1SFP7_EUMVA</name>
<evidence type="ECO:0000313" key="2">
    <source>
        <dbReference type="Proteomes" id="UP000299102"/>
    </source>
</evidence>
<reference evidence="1 2" key="1">
    <citation type="journal article" date="2019" name="Commun. Biol.">
        <title>The bagworm genome reveals a unique fibroin gene that provides high tensile strength.</title>
        <authorList>
            <person name="Kono N."/>
            <person name="Nakamura H."/>
            <person name="Ohtoshi R."/>
            <person name="Tomita M."/>
            <person name="Numata K."/>
            <person name="Arakawa K."/>
        </authorList>
    </citation>
    <scope>NUCLEOTIDE SEQUENCE [LARGE SCALE GENOMIC DNA]</scope>
</reference>
<sequence>MRSGCNIKKKHFAIFQAKAVGFESVSGLINSEYKNRFRARFVDLPKYRTQVMEAYEALLATLNDSKTGHKAVLAKVDADYLKIFELTNSIKQAFNDLRCGKESEHTAGCGSSSAYSDDARGSISRLPTLSLT</sequence>
<keyword evidence="2" id="KW-1185">Reference proteome</keyword>
<dbReference type="Proteomes" id="UP000299102">
    <property type="component" value="Unassembled WGS sequence"/>
</dbReference>
<evidence type="ECO:0000313" key="1">
    <source>
        <dbReference type="EMBL" id="GBP00979.1"/>
    </source>
</evidence>
<dbReference type="AlphaFoldDB" id="A0A4C1SFP7"/>
<comment type="caution">
    <text evidence="1">The sequence shown here is derived from an EMBL/GenBank/DDBJ whole genome shotgun (WGS) entry which is preliminary data.</text>
</comment>
<proteinExistence type="predicted"/>
<protein>
    <submittedName>
        <fullName evidence="1">Uncharacterized protein</fullName>
    </submittedName>
</protein>